<dbReference type="EMBL" id="VLKU01000006">
    <property type="protein sequence ID" value="TWI33715.1"/>
    <property type="molecule type" value="Genomic_DNA"/>
</dbReference>
<dbReference type="SUPFAM" id="SSF48295">
    <property type="entry name" value="TrpR-like"/>
    <property type="match status" value="1"/>
</dbReference>
<name>A0A562NND7_9RHOB</name>
<keyword evidence="2" id="KW-1185">Reference proteome</keyword>
<protein>
    <submittedName>
        <fullName evidence="1">Uncharacterized protein</fullName>
    </submittedName>
</protein>
<accession>A0A562NND7</accession>
<dbReference type="InterPro" id="IPR010921">
    <property type="entry name" value="Trp_repressor/repl_initiator"/>
</dbReference>
<dbReference type="OrthoDB" id="7709536at2"/>
<dbReference type="RefSeq" id="WP_145397893.1">
    <property type="nucleotide sequence ID" value="NZ_VLKU01000006.1"/>
</dbReference>
<organism evidence="1 2">
    <name type="scientific">Paracoccus sulfuroxidans</name>
    <dbReference type="NCBI Taxonomy" id="384678"/>
    <lineage>
        <taxon>Bacteria</taxon>
        <taxon>Pseudomonadati</taxon>
        <taxon>Pseudomonadota</taxon>
        <taxon>Alphaproteobacteria</taxon>
        <taxon>Rhodobacterales</taxon>
        <taxon>Paracoccaceae</taxon>
        <taxon>Paracoccus</taxon>
    </lineage>
</organism>
<reference evidence="1 2" key="1">
    <citation type="journal article" date="2015" name="Stand. Genomic Sci.">
        <title>Genomic Encyclopedia of Bacterial and Archaeal Type Strains, Phase III: the genomes of soil and plant-associated and newly described type strains.</title>
        <authorList>
            <person name="Whitman W.B."/>
            <person name="Woyke T."/>
            <person name="Klenk H.P."/>
            <person name="Zhou Y."/>
            <person name="Lilburn T.G."/>
            <person name="Beck B.J."/>
            <person name="De Vos P."/>
            <person name="Vandamme P."/>
            <person name="Eisen J.A."/>
            <person name="Garrity G."/>
            <person name="Hugenholtz P."/>
            <person name="Kyrpides N.C."/>
        </authorList>
    </citation>
    <scope>NUCLEOTIDE SEQUENCE [LARGE SCALE GENOMIC DNA]</scope>
    <source>
        <strain evidence="1 2">CGMCC 1.5364</strain>
    </source>
</reference>
<proteinExistence type="predicted"/>
<gene>
    <name evidence="1" type="ORF">IQ24_02079</name>
</gene>
<dbReference type="GO" id="GO:0043565">
    <property type="term" value="F:sequence-specific DNA binding"/>
    <property type="evidence" value="ECO:0007669"/>
    <property type="project" value="InterPro"/>
</dbReference>
<evidence type="ECO:0000313" key="1">
    <source>
        <dbReference type="EMBL" id="TWI33715.1"/>
    </source>
</evidence>
<dbReference type="Proteomes" id="UP000316225">
    <property type="component" value="Unassembled WGS sequence"/>
</dbReference>
<dbReference type="AlphaFoldDB" id="A0A562NND7"/>
<sequence length="137" mass="15615">MSRYETFQSTDTSLEIFGFEVPVTFDGRRIWPPRLKTYLLEKLKAGDLSAAEVCKTCDISPLQLSRWQLGSEPFIAKPKALFAEVKLTEAQVPEDLAGPSMSLEEIVLRTSRCELRFPVNYPVERFAVLLELMEREG</sequence>
<evidence type="ECO:0000313" key="2">
    <source>
        <dbReference type="Proteomes" id="UP000316225"/>
    </source>
</evidence>
<comment type="caution">
    <text evidence="1">The sequence shown here is derived from an EMBL/GenBank/DDBJ whole genome shotgun (WGS) entry which is preliminary data.</text>
</comment>